<name>A0ABX8SN77_9ACTN</name>
<protein>
    <recommendedName>
        <fullName evidence="4">Ig-like domain-containing protein</fullName>
    </recommendedName>
</protein>
<dbReference type="EMBL" id="CP079216">
    <property type="protein sequence ID" value="QXT63618.1"/>
    <property type="molecule type" value="Genomic_DNA"/>
</dbReference>
<feature type="signal peptide" evidence="1">
    <location>
        <begin position="1"/>
        <end position="30"/>
    </location>
</feature>
<evidence type="ECO:0000256" key="1">
    <source>
        <dbReference type="SAM" id="SignalP"/>
    </source>
</evidence>
<evidence type="ECO:0000313" key="3">
    <source>
        <dbReference type="Proteomes" id="UP000824504"/>
    </source>
</evidence>
<gene>
    <name evidence="2" type="ORF">KDB89_03835</name>
</gene>
<proteinExistence type="predicted"/>
<keyword evidence="1" id="KW-0732">Signal</keyword>
<dbReference type="PROSITE" id="PS51318">
    <property type="entry name" value="TAT"/>
    <property type="match status" value="1"/>
</dbReference>
<sequence>MSFIRRLFLPLLTAVAVLFGSVLVAAPARADEVISDQASITKAADWIAQQWADGTYTTGDAGLLADGIMALASARQHHDTMEEMVAGLEQVGPTYVINRADALAKVILTADIAGVEDPAHFFGPDRDLVQELIDYVNAKKAPQAWGGYLATIALSRLGRLDDVSDEGMTYLMSRMIITKDGGFGWYAAAPTGDPDYTGIGISAMLLLSRDDEVAARYREEAATKLASGIAWTENAANRFTNDDGDYFWMASFGGADGASSNSTGMVASALAEAGVNIESPKRAMKKEQAATDSGAAWSNTRMGTRDDIRATVQAIFAITGAGYATADWDDYKRDITVGTAEISGTAKVGEKLTVTSTGWEPADVTLSYAWFRDGAQLPGIDTASYTVSKYNIGKKMTVKVTASADGYADASVTTAPTATVVGMTLKTAKPTISGTRQVGHTLTAKAGSWTSGTKLSYQWYRDGKKLTGYTKSTFALTQYSLGKTLTVQVIGTKDGYESASVTSAKTAKVKAGTLKSATPKISGTTKVGSKLTAKAGSWTSGTKLSYQWYRDGKKLNGYTKSTFTLTKYSKGKKLSVHVTGKKAGYTTVTTHSARTAAVK</sequence>
<dbReference type="Proteomes" id="UP000824504">
    <property type="component" value="Chromosome"/>
</dbReference>
<dbReference type="RefSeq" id="WP_219083546.1">
    <property type="nucleotide sequence ID" value="NZ_CP079216.1"/>
</dbReference>
<accession>A0ABX8SN77</accession>
<dbReference type="InterPro" id="IPR006311">
    <property type="entry name" value="TAT_signal"/>
</dbReference>
<keyword evidence="3" id="KW-1185">Reference proteome</keyword>
<evidence type="ECO:0008006" key="4">
    <source>
        <dbReference type="Google" id="ProtNLM"/>
    </source>
</evidence>
<reference evidence="2 3" key="1">
    <citation type="submission" date="2021-07" db="EMBL/GenBank/DDBJ databases">
        <title>complete genome sequencing of Tessaracoccus sp.J1M15.</title>
        <authorList>
            <person name="Bae J.-W."/>
            <person name="Kim D.-y."/>
        </authorList>
    </citation>
    <scope>NUCLEOTIDE SEQUENCE [LARGE SCALE GENOMIC DNA]</scope>
    <source>
        <strain evidence="2 3">J1M15</strain>
    </source>
</reference>
<feature type="chain" id="PRO_5045384319" description="Ig-like domain-containing protein" evidence="1">
    <location>
        <begin position="31"/>
        <end position="599"/>
    </location>
</feature>
<organism evidence="2 3">
    <name type="scientific">Tessaracoccus palaemonis</name>
    <dbReference type="NCBI Taxonomy" id="2829499"/>
    <lineage>
        <taxon>Bacteria</taxon>
        <taxon>Bacillati</taxon>
        <taxon>Actinomycetota</taxon>
        <taxon>Actinomycetes</taxon>
        <taxon>Propionibacteriales</taxon>
        <taxon>Propionibacteriaceae</taxon>
        <taxon>Tessaracoccus</taxon>
    </lineage>
</organism>
<evidence type="ECO:0000313" key="2">
    <source>
        <dbReference type="EMBL" id="QXT63618.1"/>
    </source>
</evidence>